<reference evidence="1" key="1">
    <citation type="submission" date="2014-09" db="EMBL/GenBank/DDBJ databases">
        <authorList>
            <person name="Magalhaes I.L.F."/>
            <person name="Oliveira U."/>
            <person name="Santos F.R."/>
            <person name="Vidigal T.H.D.A."/>
            <person name="Brescovit A.D."/>
            <person name="Santos A.J."/>
        </authorList>
    </citation>
    <scope>NUCLEOTIDE SEQUENCE</scope>
    <source>
        <tissue evidence="1">Shoot tissue taken approximately 20 cm above the soil surface</tissue>
    </source>
</reference>
<sequence length="30" mass="3153">MLLVCPADLGDMLAHGKYALEQGIVVPIKG</sequence>
<proteinExistence type="predicted"/>
<name>A0A0A9E849_ARUDO</name>
<accession>A0A0A9E849</accession>
<reference evidence="1" key="2">
    <citation type="journal article" date="2015" name="Data Brief">
        <title>Shoot transcriptome of the giant reed, Arundo donax.</title>
        <authorList>
            <person name="Barrero R.A."/>
            <person name="Guerrero F.D."/>
            <person name="Moolhuijzen P."/>
            <person name="Goolsby J.A."/>
            <person name="Tidwell J."/>
            <person name="Bellgard S.E."/>
            <person name="Bellgard M.I."/>
        </authorList>
    </citation>
    <scope>NUCLEOTIDE SEQUENCE</scope>
    <source>
        <tissue evidence="1">Shoot tissue taken approximately 20 cm above the soil surface</tissue>
    </source>
</reference>
<dbReference type="EMBL" id="GBRH01205773">
    <property type="protein sequence ID" value="JAD92122.1"/>
    <property type="molecule type" value="Transcribed_RNA"/>
</dbReference>
<dbReference type="AlphaFoldDB" id="A0A0A9E849"/>
<protein>
    <submittedName>
        <fullName evidence="1">Uncharacterized protein</fullName>
    </submittedName>
</protein>
<organism evidence="1">
    <name type="scientific">Arundo donax</name>
    <name type="common">Giant reed</name>
    <name type="synonym">Donax arundinaceus</name>
    <dbReference type="NCBI Taxonomy" id="35708"/>
    <lineage>
        <taxon>Eukaryota</taxon>
        <taxon>Viridiplantae</taxon>
        <taxon>Streptophyta</taxon>
        <taxon>Embryophyta</taxon>
        <taxon>Tracheophyta</taxon>
        <taxon>Spermatophyta</taxon>
        <taxon>Magnoliopsida</taxon>
        <taxon>Liliopsida</taxon>
        <taxon>Poales</taxon>
        <taxon>Poaceae</taxon>
        <taxon>PACMAD clade</taxon>
        <taxon>Arundinoideae</taxon>
        <taxon>Arundineae</taxon>
        <taxon>Arundo</taxon>
    </lineage>
</organism>
<evidence type="ECO:0000313" key="1">
    <source>
        <dbReference type="EMBL" id="JAD92122.1"/>
    </source>
</evidence>